<proteinExistence type="predicted"/>
<evidence type="ECO:0000313" key="3">
    <source>
        <dbReference type="Proteomes" id="UP000179807"/>
    </source>
</evidence>
<accession>A0A1J4KWR9</accession>
<sequence>MKEKANISNELQKQIDNLKSHIDTLHIDSAFANKVRQCEGITCDRNDDEAILQEIEENAAQLKKHENEMESLINAAKNEKDKLEEMVADLQIELSYKSAPNSPFRCRGGQTTFDKQLLELQRDLNRHIRSLQELITILQSRLANVQSELDQTKIKHEYEQSENAGKIAHLDTMVEALQKENLQLKGQLEAARQESADEAVALLIKQLGEMQKLFEEMTRETCELREKLARSKDTLFANRIRKSFANTNDDEIAEMLDADGTLIKNVMLLFKPNATQQMITIWRKKLIQSINNLARNIDLMNGIRQMFDLASQENLPTIAKNMKGDENPSIKRSGELLEELLRKTNLKTEVDGILTMTLVLFTTFMLKPNYIKRSDDEYEYEEEDLPNDQESA</sequence>
<organism evidence="2 3">
    <name type="scientific">Tritrichomonas foetus</name>
    <dbReference type="NCBI Taxonomy" id="1144522"/>
    <lineage>
        <taxon>Eukaryota</taxon>
        <taxon>Metamonada</taxon>
        <taxon>Parabasalia</taxon>
        <taxon>Tritrichomonadida</taxon>
        <taxon>Tritrichomonadidae</taxon>
        <taxon>Tritrichomonas</taxon>
    </lineage>
</organism>
<evidence type="ECO:0000313" key="2">
    <source>
        <dbReference type="EMBL" id="OHT14156.1"/>
    </source>
</evidence>
<name>A0A1J4KWR9_9EUKA</name>
<dbReference type="GeneID" id="94825858"/>
<keyword evidence="1" id="KW-0175">Coiled coil</keyword>
<protein>
    <submittedName>
        <fullName evidence="2">Uncharacterized protein</fullName>
    </submittedName>
</protein>
<keyword evidence="3" id="KW-1185">Reference proteome</keyword>
<gene>
    <name evidence="2" type="ORF">TRFO_03205</name>
</gene>
<dbReference type="Proteomes" id="UP000179807">
    <property type="component" value="Unassembled WGS sequence"/>
</dbReference>
<dbReference type="RefSeq" id="XP_068367292.1">
    <property type="nucleotide sequence ID" value="XM_068491154.1"/>
</dbReference>
<dbReference type="AlphaFoldDB" id="A0A1J4KWR9"/>
<feature type="coiled-coil region" evidence="1">
    <location>
        <begin position="1"/>
        <end position="93"/>
    </location>
</feature>
<evidence type="ECO:0000256" key="1">
    <source>
        <dbReference type="SAM" id="Coils"/>
    </source>
</evidence>
<dbReference type="VEuPathDB" id="TrichDB:TRFO_03205"/>
<dbReference type="EMBL" id="MLAK01000421">
    <property type="protein sequence ID" value="OHT14156.1"/>
    <property type="molecule type" value="Genomic_DNA"/>
</dbReference>
<feature type="coiled-coil region" evidence="1">
    <location>
        <begin position="128"/>
        <end position="194"/>
    </location>
</feature>
<comment type="caution">
    <text evidence="2">The sequence shown here is derived from an EMBL/GenBank/DDBJ whole genome shotgun (WGS) entry which is preliminary data.</text>
</comment>
<reference evidence="2" key="1">
    <citation type="submission" date="2016-10" db="EMBL/GenBank/DDBJ databases">
        <authorList>
            <person name="Benchimol M."/>
            <person name="Almeida L.G."/>
            <person name="Vasconcelos A.T."/>
            <person name="Perreira-Neves A."/>
            <person name="Rosa I.A."/>
            <person name="Tasca T."/>
            <person name="Bogo M.R."/>
            <person name="de Souza W."/>
        </authorList>
    </citation>
    <scope>NUCLEOTIDE SEQUENCE [LARGE SCALE GENOMIC DNA]</scope>
    <source>
        <strain evidence="2">K</strain>
    </source>
</reference>